<protein>
    <submittedName>
        <fullName evidence="1">Uncharacterized protein</fullName>
    </submittedName>
</protein>
<sequence length="123" mass="13971">MRQFEALPDNEIVYRSMLRKQWIDEDTGRVKADAYFLRANEPGLSVNLASRCSPQQCAEMFRKCYGVASLNVGDVREIGLDIEQDAVNHANVMGLPRREDDLAEAERLAGLLAKRSYIVWQPV</sequence>
<organism evidence="1 2">
    <name type="scientific">Chamaesiphon polymorphus CCALA 037</name>
    <dbReference type="NCBI Taxonomy" id="2107692"/>
    <lineage>
        <taxon>Bacteria</taxon>
        <taxon>Bacillati</taxon>
        <taxon>Cyanobacteriota</taxon>
        <taxon>Cyanophyceae</taxon>
        <taxon>Gomontiellales</taxon>
        <taxon>Chamaesiphonaceae</taxon>
        <taxon>Chamaesiphon</taxon>
    </lineage>
</organism>
<name>A0A2T1GKS0_9CYAN</name>
<reference evidence="1 2" key="1">
    <citation type="submission" date="2018-03" db="EMBL/GenBank/DDBJ databases">
        <title>The ancient ancestry and fast evolution of plastids.</title>
        <authorList>
            <person name="Moore K.R."/>
            <person name="Magnabosco C."/>
            <person name="Momper L."/>
            <person name="Gold D.A."/>
            <person name="Bosak T."/>
            <person name="Fournier G.P."/>
        </authorList>
    </citation>
    <scope>NUCLEOTIDE SEQUENCE [LARGE SCALE GENOMIC DNA]</scope>
    <source>
        <strain evidence="1 2">CCALA 037</strain>
    </source>
</reference>
<dbReference type="AlphaFoldDB" id="A0A2T1GKS0"/>
<dbReference type="EMBL" id="PVWO01000035">
    <property type="protein sequence ID" value="PSB58449.1"/>
    <property type="molecule type" value="Genomic_DNA"/>
</dbReference>
<accession>A0A2T1GKS0</accession>
<keyword evidence="2" id="KW-1185">Reference proteome</keyword>
<dbReference type="Proteomes" id="UP000238937">
    <property type="component" value="Unassembled WGS sequence"/>
</dbReference>
<comment type="caution">
    <text evidence="1">The sequence shown here is derived from an EMBL/GenBank/DDBJ whole genome shotgun (WGS) entry which is preliminary data.</text>
</comment>
<dbReference type="OrthoDB" id="573107at2"/>
<gene>
    <name evidence="1" type="ORF">C7B77_04790</name>
</gene>
<evidence type="ECO:0000313" key="1">
    <source>
        <dbReference type="EMBL" id="PSB58449.1"/>
    </source>
</evidence>
<evidence type="ECO:0000313" key="2">
    <source>
        <dbReference type="Proteomes" id="UP000238937"/>
    </source>
</evidence>
<proteinExistence type="predicted"/>